<evidence type="ECO:0000313" key="2">
    <source>
        <dbReference type="WBParaSite" id="JU765_v2.g7225.t1"/>
    </source>
</evidence>
<protein>
    <submittedName>
        <fullName evidence="2">G-protein coupled receptors family 1 profile domain-containing protein</fullName>
    </submittedName>
</protein>
<dbReference type="WBParaSite" id="JU765_v2.g7225.t1">
    <property type="protein sequence ID" value="JU765_v2.g7225.t1"/>
    <property type="gene ID" value="JU765_v2.g7225"/>
</dbReference>
<name>A0AC34RIL6_9BILA</name>
<dbReference type="Proteomes" id="UP000887576">
    <property type="component" value="Unplaced"/>
</dbReference>
<accession>A0AC34RIL6</accession>
<sequence>MSNNSIDLVQNFDWNVSDFDIDAAKALGKNQIDDETSFRVLIALIVVSAAILGLIVNFFILVLSLFRIHGDYRHFVANLAVIDIIGALLFAFMGYLNLGDRQRFSVRVMTYSAFAFYGSFGVMVCGLVPISLSRVFAASKPKVYNRLFSGKRAFAICIVSDFSPVALLAIICIARHDVGKWLFFSYAVLTFSAYVVTFVSNSIVFRIVAKHIPVVQSLHDKTRLLETRQVAAATLAQALVPIVCQVPAFLTLSAALLLVEPVTDANVIVVTQLWLAASPLFDGLITLFVIKQYRDQTIVWFTTLCNAKMSKGKPCTITTRTAYYASTLDIQYEDKV</sequence>
<organism evidence="1 2">
    <name type="scientific">Panagrolaimus sp. JU765</name>
    <dbReference type="NCBI Taxonomy" id="591449"/>
    <lineage>
        <taxon>Eukaryota</taxon>
        <taxon>Metazoa</taxon>
        <taxon>Ecdysozoa</taxon>
        <taxon>Nematoda</taxon>
        <taxon>Chromadorea</taxon>
        <taxon>Rhabditida</taxon>
        <taxon>Tylenchina</taxon>
        <taxon>Panagrolaimomorpha</taxon>
        <taxon>Panagrolaimoidea</taxon>
        <taxon>Panagrolaimidae</taxon>
        <taxon>Panagrolaimus</taxon>
    </lineage>
</organism>
<reference evidence="2" key="1">
    <citation type="submission" date="2022-11" db="UniProtKB">
        <authorList>
            <consortium name="WormBaseParasite"/>
        </authorList>
    </citation>
    <scope>IDENTIFICATION</scope>
</reference>
<evidence type="ECO:0000313" key="1">
    <source>
        <dbReference type="Proteomes" id="UP000887576"/>
    </source>
</evidence>
<proteinExistence type="predicted"/>